<dbReference type="OrthoDB" id="106945at2759"/>
<dbReference type="GO" id="GO:0003676">
    <property type="term" value="F:nucleic acid binding"/>
    <property type="evidence" value="ECO:0007669"/>
    <property type="project" value="InterPro"/>
</dbReference>
<keyword evidence="2" id="KW-1185">Reference proteome</keyword>
<organism evidence="1 2">
    <name type="scientific">Ancylostoma duodenale</name>
    <dbReference type="NCBI Taxonomy" id="51022"/>
    <lineage>
        <taxon>Eukaryota</taxon>
        <taxon>Metazoa</taxon>
        <taxon>Ecdysozoa</taxon>
        <taxon>Nematoda</taxon>
        <taxon>Chromadorea</taxon>
        <taxon>Rhabditida</taxon>
        <taxon>Rhabditina</taxon>
        <taxon>Rhabditomorpha</taxon>
        <taxon>Strongyloidea</taxon>
        <taxon>Ancylostomatidae</taxon>
        <taxon>Ancylostomatinae</taxon>
        <taxon>Ancylostoma</taxon>
    </lineage>
</organism>
<sequence length="117" mass="13366">MATQRDKVIFSDKKKFNLDGPDEYPRHCRRARLSLNEKLAPGAPRAYIGLAGVFTVSNPVENMWGIIVRHYNTIDDLKAAMLEAWDQIDDNTIQNLLESMPRRIFEVICNDGGPIDY</sequence>
<name>A0A0C2GCW9_9BILA</name>
<dbReference type="Gene3D" id="3.30.420.10">
    <property type="entry name" value="Ribonuclease H-like superfamily/Ribonuclease H"/>
    <property type="match status" value="1"/>
</dbReference>
<accession>A0A0C2GCW9</accession>
<evidence type="ECO:0000313" key="2">
    <source>
        <dbReference type="Proteomes" id="UP000054047"/>
    </source>
</evidence>
<proteinExistence type="predicted"/>
<dbReference type="EMBL" id="KN738277">
    <property type="protein sequence ID" value="KIH54896.1"/>
    <property type="molecule type" value="Genomic_DNA"/>
</dbReference>
<evidence type="ECO:0000313" key="1">
    <source>
        <dbReference type="EMBL" id="KIH54896.1"/>
    </source>
</evidence>
<reference evidence="1 2" key="1">
    <citation type="submission" date="2013-12" db="EMBL/GenBank/DDBJ databases">
        <title>Draft genome of the parsitic nematode Ancylostoma duodenale.</title>
        <authorList>
            <person name="Mitreva M."/>
        </authorList>
    </citation>
    <scope>NUCLEOTIDE SEQUENCE [LARGE SCALE GENOMIC DNA]</scope>
    <source>
        <strain evidence="1 2">Zhejiang</strain>
    </source>
</reference>
<dbReference type="Proteomes" id="UP000054047">
    <property type="component" value="Unassembled WGS sequence"/>
</dbReference>
<dbReference type="InterPro" id="IPR036397">
    <property type="entry name" value="RNaseH_sf"/>
</dbReference>
<protein>
    <submittedName>
        <fullName evidence="1">Uncharacterized protein</fullName>
    </submittedName>
</protein>
<dbReference type="AlphaFoldDB" id="A0A0C2GCW9"/>
<gene>
    <name evidence="1" type="ORF">ANCDUO_14954</name>
</gene>